<proteinExistence type="predicted"/>
<reference evidence="2 3" key="1">
    <citation type="submission" date="2018-08" db="EMBL/GenBank/DDBJ databases">
        <title>Genome and evolution of the arbuscular mycorrhizal fungus Diversispora epigaea (formerly Glomus versiforme) and its bacterial endosymbionts.</title>
        <authorList>
            <person name="Sun X."/>
            <person name="Fei Z."/>
            <person name="Harrison M."/>
        </authorList>
    </citation>
    <scope>NUCLEOTIDE SEQUENCE [LARGE SCALE GENOMIC DNA]</scope>
    <source>
        <strain evidence="2 3">IT104</strain>
    </source>
</reference>
<keyword evidence="3" id="KW-1185">Reference proteome</keyword>
<evidence type="ECO:0000256" key="1">
    <source>
        <dbReference type="SAM" id="SignalP"/>
    </source>
</evidence>
<keyword evidence="1" id="KW-0732">Signal</keyword>
<organism evidence="2 3">
    <name type="scientific">Diversispora epigaea</name>
    <dbReference type="NCBI Taxonomy" id="1348612"/>
    <lineage>
        <taxon>Eukaryota</taxon>
        <taxon>Fungi</taxon>
        <taxon>Fungi incertae sedis</taxon>
        <taxon>Mucoromycota</taxon>
        <taxon>Glomeromycotina</taxon>
        <taxon>Glomeromycetes</taxon>
        <taxon>Diversisporales</taxon>
        <taxon>Diversisporaceae</taxon>
        <taxon>Diversispora</taxon>
    </lineage>
</organism>
<evidence type="ECO:0000313" key="2">
    <source>
        <dbReference type="EMBL" id="RHZ50325.1"/>
    </source>
</evidence>
<feature type="chain" id="PRO_5017316958" evidence="1">
    <location>
        <begin position="18"/>
        <end position="443"/>
    </location>
</feature>
<feature type="signal peptide" evidence="1">
    <location>
        <begin position="1"/>
        <end position="17"/>
    </location>
</feature>
<dbReference type="Proteomes" id="UP000266861">
    <property type="component" value="Unassembled WGS sequence"/>
</dbReference>
<name>A0A397GH71_9GLOM</name>
<comment type="caution">
    <text evidence="2">The sequence shown here is derived from an EMBL/GenBank/DDBJ whole genome shotgun (WGS) entry which is preliminary data.</text>
</comment>
<dbReference type="AlphaFoldDB" id="A0A397GH71"/>
<evidence type="ECO:0000313" key="3">
    <source>
        <dbReference type="Proteomes" id="UP000266861"/>
    </source>
</evidence>
<dbReference type="EMBL" id="PQFF01000434">
    <property type="protein sequence ID" value="RHZ50325.1"/>
    <property type="molecule type" value="Genomic_DNA"/>
</dbReference>
<sequence>MYLLIIFLLSFVPAIHSWLTLTLKYNILNTDYYPKVSVGDRYPYVYGDIVNYIIPNPPSPSPPPFNIFFELGTTQDVYIIMAKLNYDTAYGNSSISHDYYQNCLHFFNGTMNLSHVEVEILNTNNTGNQLDGNHLPSVSFYLYFASEGYSMENDAVLQDNDVPKFIDDFLGVPENNPNSFETFLAEGGLPNFPPNDITPTPMEKALIASVLNLYQYTEMRNKAINIALQDLSDSGIKMINDLTPIRIEDRQKGFLTVHMFQFVVWTAFIFASAEFGPFVPYVFGSVTFRVNAAAAAALTNLAEQFKKEDEIEIDQLKLNQNIGILEDHFPEIRNASIETILASRDNIYHDGYGLLDNFADPFNQCGQDVEDCEENRLAAIFKPNLTETFASYIIDYYNSTVCSQSSSDFVNTVCCSSYKTCLCSHVVNSPISGCQTNCVIAGG</sequence>
<gene>
    <name evidence="2" type="ORF">Glove_501g2</name>
</gene>
<accession>A0A397GH71</accession>
<dbReference type="OrthoDB" id="2463478at2759"/>
<protein>
    <submittedName>
        <fullName evidence="2">Uncharacterized protein</fullName>
    </submittedName>
</protein>